<reference evidence="1" key="1">
    <citation type="submission" date="2021-03" db="EMBL/GenBank/DDBJ databases">
        <title>Draft genome sequence of rust myrtle Austropuccinia psidii MF-1, a brazilian biotype.</title>
        <authorList>
            <person name="Quecine M.C."/>
            <person name="Pachon D.M.R."/>
            <person name="Bonatelli M.L."/>
            <person name="Correr F.H."/>
            <person name="Franceschini L.M."/>
            <person name="Leite T.F."/>
            <person name="Margarido G.R.A."/>
            <person name="Almeida C.A."/>
            <person name="Ferrarezi J.A."/>
            <person name="Labate C.A."/>
        </authorList>
    </citation>
    <scope>NUCLEOTIDE SEQUENCE</scope>
    <source>
        <strain evidence="1">MF-1</strain>
    </source>
</reference>
<dbReference type="AlphaFoldDB" id="A0A9Q3E844"/>
<name>A0A9Q3E844_9BASI</name>
<comment type="caution">
    <text evidence="1">The sequence shown here is derived from an EMBL/GenBank/DDBJ whole genome shotgun (WGS) entry which is preliminary data.</text>
</comment>
<gene>
    <name evidence="1" type="ORF">O181_052657</name>
</gene>
<evidence type="ECO:0000313" key="2">
    <source>
        <dbReference type="Proteomes" id="UP000765509"/>
    </source>
</evidence>
<organism evidence="1 2">
    <name type="scientific">Austropuccinia psidii MF-1</name>
    <dbReference type="NCBI Taxonomy" id="1389203"/>
    <lineage>
        <taxon>Eukaryota</taxon>
        <taxon>Fungi</taxon>
        <taxon>Dikarya</taxon>
        <taxon>Basidiomycota</taxon>
        <taxon>Pucciniomycotina</taxon>
        <taxon>Pucciniomycetes</taxon>
        <taxon>Pucciniales</taxon>
        <taxon>Sphaerophragmiaceae</taxon>
        <taxon>Austropuccinia</taxon>
    </lineage>
</organism>
<dbReference type="Proteomes" id="UP000765509">
    <property type="component" value="Unassembled WGS sequence"/>
</dbReference>
<accession>A0A9Q3E844</accession>
<protein>
    <submittedName>
        <fullName evidence="1">Uncharacterized protein</fullName>
    </submittedName>
</protein>
<dbReference type="EMBL" id="AVOT02023078">
    <property type="protein sequence ID" value="MBW0512942.1"/>
    <property type="molecule type" value="Genomic_DNA"/>
</dbReference>
<proteinExistence type="predicted"/>
<evidence type="ECO:0000313" key="1">
    <source>
        <dbReference type="EMBL" id="MBW0512942.1"/>
    </source>
</evidence>
<sequence length="96" mass="11527">MDAEQKEKDKVKNKREYNLEREKFERQLYIDAEEKDRIEGEFELEKERMECQFQLEKERFDGEAMMKERETWLGIACELILSGKSSDEIAAIMKAL</sequence>
<keyword evidence="2" id="KW-1185">Reference proteome</keyword>